<feature type="domain" description="N-acetyltransferase" evidence="1">
    <location>
        <begin position="15"/>
        <end position="158"/>
    </location>
</feature>
<keyword evidence="2" id="KW-0808">Transferase</keyword>
<reference evidence="3" key="1">
    <citation type="submission" date="2019-06" db="EMBL/GenBank/DDBJ databases">
        <title>The complete genome of Emcibacter congregatus ZYLT.</title>
        <authorList>
            <person name="Zhao Z."/>
        </authorList>
    </citation>
    <scope>NUCLEOTIDE SEQUENCE [LARGE SCALE GENOMIC DNA]</scope>
    <source>
        <strain evidence="3">MCCC 1A06723</strain>
    </source>
</reference>
<sequence>MTNIQKICLLKEAPFTIPTLSRWFVDEWTSWYGPEGKGNSTRDLEACLQHDNLPLAVVALDDNNTVLGTAALKLQSLGSELGYGPWLSALLVGRPFRRQGIGNSLIRAIEDQARQLGLKRIYVSTDTAISLVTRRGWILTGQQVASPRGSVPILYRNL</sequence>
<dbReference type="InterPro" id="IPR016181">
    <property type="entry name" value="Acyl_CoA_acyltransferase"/>
</dbReference>
<gene>
    <name evidence="2" type="ORF">FIV46_09410</name>
</gene>
<dbReference type="SUPFAM" id="SSF55729">
    <property type="entry name" value="Acyl-CoA N-acyltransferases (Nat)"/>
    <property type="match status" value="1"/>
</dbReference>
<dbReference type="EMBL" id="VFIY01000009">
    <property type="protein sequence ID" value="TPD60011.1"/>
    <property type="molecule type" value="Genomic_DNA"/>
</dbReference>
<organism evidence="2 3">
    <name type="scientific">Emcibacter nanhaiensis</name>
    <dbReference type="NCBI Taxonomy" id="1505037"/>
    <lineage>
        <taxon>Bacteria</taxon>
        <taxon>Pseudomonadati</taxon>
        <taxon>Pseudomonadota</taxon>
        <taxon>Alphaproteobacteria</taxon>
        <taxon>Emcibacterales</taxon>
        <taxon>Emcibacteraceae</taxon>
        <taxon>Emcibacter</taxon>
    </lineage>
</organism>
<dbReference type="GO" id="GO:0016747">
    <property type="term" value="F:acyltransferase activity, transferring groups other than amino-acyl groups"/>
    <property type="evidence" value="ECO:0007669"/>
    <property type="project" value="InterPro"/>
</dbReference>
<keyword evidence="3" id="KW-1185">Reference proteome</keyword>
<dbReference type="OrthoDB" id="7678938at2"/>
<dbReference type="CDD" id="cd04301">
    <property type="entry name" value="NAT_SF"/>
    <property type="match status" value="1"/>
</dbReference>
<dbReference type="Proteomes" id="UP000319148">
    <property type="component" value="Unassembled WGS sequence"/>
</dbReference>
<evidence type="ECO:0000259" key="1">
    <source>
        <dbReference type="PROSITE" id="PS51186"/>
    </source>
</evidence>
<name>A0A501PJ30_9PROT</name>
<dbReference type="Gene3D" id="3.40.630.30">
    <property type="match status" value="1"/>
</dbReference>
<dbReference type="InterPro" id="IPR000182">
    <property type="entry name" value="GNAT_dom"/>
</dbReference>
<dbReference type="RefSeq" id="WP_139940675.1">
    <property type="nucleotide sequence ID" value="NZ_JBHSYP010000009.1"/>
</dbReference>
<evidence type="ECO:0000313" key="2">
    <source>
        <dbReference type="EMBL" id="TPD60011.1"/>
    </source>
</evidence>
<proteinExistence type="predicted"/>
<accession>A0A501PJ30</accession>
<dbReference type="AlphaFoldDB" id="A0A501PJ30"/>
<comment type="caution">
    <text evidence="2">The sequence shown here is derived from an EMBL/GenBank/DDBJ whole genome shotgun (WGS) entry which is preliminary data.</text>
</comment>
<dbReference type="PROSITE" id="PS51186">
    <property type="entry name" value="GNAT"/>
    <property type="match status" value="1"/>
</dbReference>
<evidence type="ECO:0000313" key="3">
    <source>
        <dbReference type="Proteomes" id="UP000319148"/>
    </source>
</evidence>
<protein>
    <submittedName>
        <fullName evidence="2">GNAT family N-acetyltransferase</fullName>
    </submittedName>
</protein>
<dbReference type="Pfam" id="PF00583">
    <property type="entry name" value="Acetyltransf_1"/>
    <property type="match status" value="1"/>
</dbReference>